<protein>
    <recommendedName>
        <fullName evidence="3">DUF484 family protein</fullName>
    </recommendedName>
</protein>
<dbReference type="PANTHER" id="PTHR38765:SF1">
    <property type="entry name" value="DUF484 DOMAIN-CONTAINING PROTEIN"/>
    <property type="match status" value="1"/>
</dbReference>
<gene>
    <name evidence="2" type="ORF">BECKFW1821A_GA0114235_10406</name>
</gene>
<reference evidence="2" key="1">
    <citation type="submission" date="2019-02" db="EMBL/GenBank/DDBJ databases">
        <authorList>
            <person name="Gruber-Vodicka R. H."/>
            <person name="Seah K. B. B."/>
        </authorList>
    </citation>
    <scope>NUCLEOTIDE SEQUENCE</scope>
    <source>
        <strain evidence="2">BECK_BZ15</strain>
    </source>
</reference>
<dbReference type="AlphaFoldDB" id="A0A450SIE2"/>
<feature type="region of interest" description="Disordered" evidence="1">
    <location>
        <begin position="1"/>
        <end position="34"/>
    </location>
</feature>
<dbReference type="InterPro" id="IPR029016">
    <property type="entry name" value="GAF-like_dom_sf"/>
</dbReference>
<sequence length="275" mass="30863">MAEISKKSDSEFTETVPEKVDTDSEMESTPEKGTLDSTAVLDYLKENPDFFVDNPGILDRLKIPHPCGDNTISLIERQVLVLREQMHQQRQQFNELVENARSNETLNQQLHKLTLQLIGCTSLHEVFPILYDRLTADFMADAVQVRIFLAPRCTADAKLKELSDWGGVVPEVIKPLIDTGGEPICVQIRVAQMTCLFGEQAADFGSGMFMPLKGENERIFGLLGIGSRDPKRFQHTMGTIFMSQLGEIVGRVISPYISDTQEPDTQEESDIQEND</sequence>
<dbReference type="PANTHER" id="PTHR38765">
    <property type="entry name" value="DUF484 DOMAIN-CONTAINING PROTEIN"/>
    <property type="match status" value="1"/>
</dbReference>
<dbReference type="InterPro" id="IPR007435">
    <property type="entry name" value="DUF484"/>
</dbReference>
<proteinExistence type="predicted"/>
<evidence type="ECO:0000256" key="1">
    <source>
        <dbReference type="SAM" id="MobiDB-lite"/>
    </source>
</evidence>
<evidence type="ECO:0000313" key="2">
    <source>
        <dbReference type="EMBL" id="VFJ53069.1"/>
    </source>
</evidence>
<evidence type="ECO:0008006" key="3">
    <source>
        <dbReference type="Google" id="ProtNLM"/>
    </source>
</evidence>
<organism evidence="2">
    <name type="scientific">Candidatus Kentrum sp. FW</name>
    <dbReference type="NCBI Taxonomy" id="2126338"/>
    <lineage>
        <taxon>Bacteria</taxon>
        <taxon>Pseudomonadati</taxon>
        <taxon>Pseudomonadota</taxon>
        <taxon>Gammaproteobacteria</taxon>
        <taxon>Candidatus Kentrum</taxon>
    </lineage>
</organism>
<name>A0A450SIE2_9GAMM</name>
<dbReference type="EMBL" id="CAADEW010000040">
    <property type="protein sequence ID" value="VFJ53069.1"/>
    <property type="molecule type" value="Genomic_DNA"/>
</dbReference>
<accession>A0A450SIE2</accession>
<feature type="compositionally biased region" description="Basic and acidic residues" evidence="1">
    <location>
        <begin position="1"/>
        <end position="22"/>
    </location>
</feature>
<dbReference type="Gene3D" id="3.30.450.40">
    <property type="match status" value="1"/>
</dbReference>
<dbReference type="Pfam" id="PF04340">
    <property type="entry name" value="DUF484"/>
    <property type="match status" value="1"/>
</dbReference>